<comment type="caution">
    <text evidence="2">The sequence shown here is derived from an EMBL/GenBank/DDBJ whole genome shotgun (WGS) entry which is preliminary data.</text>
</comment>
<gene>
    <name evidence="2" type="ORF">BM221_004998</name>
</gene>
<evidence type="ECO:0000256" key="1">
    <source>
        <dbReference type="SAM" id="MobiDB-lite"/>
    </source>
</evidence>
<accession>A0A2N6NMC1</accession>
<dbReference type="EMBL" id="MRVG01000005">
    <property type="protein sequence ID" value="PMB68420.1"/>
    <property type="molecule type" value="Genomic_DNA"/>
</dbReference>
<feature type="region of interest" description="Disordered" evidence="1">
    <location>
        <begin position="50"/>
        <end position="70"/>
    </location>
</feature>
<dbReference type="AlphaFoldDB" id="A0A2N6NMC1"/>
<evidence type="ECO:0000313" key="2">
    <source>
        <dbReference type="EMBL" id="PMB68420.1"/>
    </source>
</evidence>
<name>A0A2N6NMC1_BEABA</name>
<organism evidence="2 3">
    <name type="scientific">Beauveria bassiana</name>
    <name type="common">White muscardine disease fungus</name>
    <name type="synonym">Tritirachium shiotae</name>
    <dbReference type="NCBI Taxonomy" id="176275"/>
    <lineage>
        <taxon>Eukaryota</taxon>
        <taxon>Fungi</taxon>
        <taxon>Dikarya</taxon>
        <taxon>Ascomycota</taxon>
        <taxon>Pezizomycotina</taxon>
        <taxon>Sordariomycetes</taxon>
        <taxon>Hypocreomycetidae</taxon>
        <taxon>Hypocreales</taxon>
        <taxon>Cordycipitaceae</taxon>
        <taxon>Beauveria</taxon>
    </lineage>
</organism>
<proteinExistence type="predicted"/>
<evidence type="ECO:0000313" key="3">
    <source>
        <dbReference type="Proteomes" id="UP000235728"/>
    </source>
</evidence>
<reference evidence="2 3" key="1">
    <citation type="journal article" date="2016" name="Appl. Microbiol. Biotechnol.">
        <title>Characterization of T-DNA insertion mutants with decreased virulence in the entomopathogenic fungus Beauveria bassiana JEF-007.</title>
        <authorList>
            <person name="Kim S."/>
            <person name="Lee S.J."/>
            <person name="Nai Y.S."/>
            <person name="Yu J.S."/>
            <person name="Lee M.R."/>
            <person name="Yang Y.T."/>
            <person name="Kim J.S."/>
        </authorList>
    </citation>
    <scope>NUCLEOTIDE SEQUENCE [LARGE SCALE GENOMIC DNA]</scope>
    <source>
        <strain evidence="2 3">JEF-007</strain>
    </source>
</reference>
<sequence>MTRAKGCYEDNMYATERHGGKDQLGAGQGYDFGAGGVEMCNAKWITRLRERPDDKTGNSVERERINEENN</sequence>
<dbReference type="Proteomes" id="UP000235728">
    <property type="component" value="Unassembled WGS sequence"/>
</dbReference>
<protein>
    <submittedName>
        <fullName evidence="2">Uncharacterized protein</fullName>
    </submittedName>
</protein>